<keyword evidence="3 5" id="KW-1133">Transmembrane helix</keyword>
<dbReference type="Proteomes" id="UP000249739">
    <property type="component" value="Unassembled WGS sequence"/>
</dbReference>
<organism evidence="7 8">
    <name type="scientific">Micavibrio aeruginosavorus</name>
    <dbReference type="NCBI Taxonomy" id="349221"/>
    <lineage>
        <taxon>Bacteria</taxon>
        <taxon>Pseudomonadati</taxon>
        <taxon>Bdellovibrionota</taxon>
        <taxon>Bdellovibrionia</taxon>
        <taxon>Bdellovibrionales</taxon>
        <taxon>Pseudobdellovibrionaceae</taxon>
        <taxon>Micavibrio</taxon>
    </lineage>
</organism>
<dbReference type="EMBL" id="QFOT01000180">
    <property type="protein sequence ID" value="PZP53450.1"/>
    <property type="molecule type" value="Genomic_DNA"/>
</dbReference>
<feature type="transmembrane region" description="Helical" evidence="5">
    <location>
        <begin position="394"/>
        <end position="427"/>
    </location>
</feature>
<evidence type="ECO:0000256" key="3">
    <source>
        <dbReference type="ARBA" id="ARBA00022989"/>
    </source>
</evidence>
<dbReference type="GO" id="GO:0016020">
    <property type="term" value="C:membrane"/>
    <property type="evidence" value="ECO:0007669"/>
    <property type="project" value="UniProtKB-SubCell"/>
</dbReference>
<name>A0A2W5FI97_9BACT</name>
<dbReference type="Pfam" id="PF01740">
    <property type="entry name" value="STAS"/>
    <property type="match status" value="1"/>
</dbReference>
<feature type="transmembrane region" description="Helical" evidence="5">
    <location>
        <begin position="65"/>
        <end position="83"/>
    </location>
</feature>
<evidence type="ECO:0000313" key="8">
    <source>
        <dbReference type="Proteomes" id="UP000249739"/>
    </source>
</evidence>
<evidence type="ECO:0000256" key="4">
    <source>
        <dbReference type="ARBA" id="ARBA00023136"/>
    </source>
</evidence>
<dbReference type="Pfam" id="PF00916">
    <property type="entry name" value="Sulfate_transp"/>
    <property type="match status" value="1"/>
</dbReference>
<keyword evidence="4 5" id="KW-0472">Membrane</keyword>
<feature type="transmembrane region" description="Helical" evidence="5">
    <location>
        <begin position="12"/>
        <end position="35"/>
    </location>
</feature>
<dbReference type="GO" id="GO:0055085">
    <property type="term" value="P:transmembrane transport"/>
    <property type="evidence" value="ECO:0007669"/>
    <property type="project" value="InterPro"/>
</dbReference>
<keyword evidence="2 5" id="KW-0812">Transmembrane</keyword>
<evidence type="ECO:0000259" key="6">
    <source>
        <dbReference type="PROSITE" id="PS50801"/>
    </source>
</evidence>
<comment type="caution">
    <text evidence="7">The sequence shown here is derived from an EMBL/GenBank/DDBJ whole genome shotgun (WGS) entry which is preliminary data.</text>
</comment>
<feature type="transmembrane region" description="Helical" evidence="5">
    <location>
        <begin position="202"/>
        <end position="222"/>
    </location>
</feature>
<dbReference type="AlphaFoldDB" id="A0A2W5FI97"/>
<evidence type="ECO:0000313" key="7">
    <source>
        <dbReference type="EMBL" id="PZP53450.1"/>
    </source>
</evidence>
<dbReference type="InterPro" id="IPR002645">
    <property type="entry name" value="STAS_dom"/>
</dbReference>
<dbReference type="InterPro" id="IPR036513">
    <property type="entry name" value="STAS_dom_sf"/>
</dbReference>
<dbReference type="SUPFAM" id="SSF52091">
    <property type="entry name" value="SpoIIaa-like"/>
    <property type="match status" value="1"/>
</dbReference>
<feature type="transmembrane region" description="Helical" evidence="5">
    <location>
        <begin position="89"/>
        <end position="106"/>
    </location>
</feature>
<feature type="transmembrane region" description="Helical" evidence="5">
    <location>
        <begin position="345"/>
        <end position="374"/>
    </location>
</feature>
<comment type="subcellular location">
    <subcellularLocation>
        <location evidence="1">Membrane</location>
        <topology evidence="1">Multi-pass membrane protein</topology>
    </subcellularLocation>
</comment>
<feature type="transmembrane region" description="Helical" evidence="5">
    <location>
        <begin position="263"/>
        <end position="281"/>
    </location>
</feature>
<dbReference type="InterPro" id="IPR011547">
    <property type="entry name" value="SLC26A/SulP_dom"/>
</dbReference>
<evidence type="ECO:0000256" key="2">
    <source>
        <dbReference type="ARBA" id="ARBA00022692"/>
    </source>
</evidence>
<dbReference type="PROSITE" id="PS50801">
    <property type="entry name" value="STAS"/>
    <property type="match status" value="1"/>
</dbReference>
<gene>
    <name evidence="7" type="ORF">DI586_11030</name>
</gene>
<feature type="transmembrane region" description="Helical" evidence="5">
    <location>
        <begin position="172"/>
        <end position="190"/>
    </location>
</feature>
<protein>
    <recommendedName>
        <fullName evidence="6">STAS domain-containing protein</fullName>
    </recommendedName>
</protein>
<accession>A0A2W5FI97</accession>
<sequence length="524" mass="56135">MSDKTLSLWSNLKFDFPASVVVVLVALPLCLGIALASGAPLFSGIISGVVGGVLIGSLSKSPLSVSGPAAGLTVIVLSAIAELGSFETFLLAVCLAGGLQVVFGLLKAGVIGDFIPTSVIKGMLAAIGIILILKQIPHAIGYDSDAVGNFEFSQKDGHNTFSSLWHMLDNQILIGATIISLISLAFLFWWDKKQSKFTNFMRYVPGPLVVVAFGIAANLAFLKFAPELALSGAHLVSVPVSDNPAEFFQNFTFPDYSQIGNKAVWIAALTLALVASVETLLSIEAIDKLDPYKRTTPTNRELFAQGIGNMVSGALGGLPATSVIVRSSANVSSGARTKMSAILHGLMLLLLVISIPAYLNLIPLSALAAVLIAVGYKLAKPGIFIEKYQKGISYFVPFVITIGTILLTDLLVGIAVGIVVGLMFIVWENSRSTITTVEDDNNYLVRCKKDLFFMNKYSLKKTLADLPDDCSVLLDLSRATFIDLDNIEIINDFLESAQFRNIRVRIKNPPVNIAEKIKHEVSNA</sequence>
<dbReference type="Gene3D" id="3.30.750.24">
    <property type="entry name" value="STAS domain"/>
    <property type="match status" value="1"/>
</dbReference>
<dbReference type="PANTHER" id="PTHR11814">
    <property type="entry name" value="SULFATE TRANSPORTER"/>
    <property type="match status" value="1"/>
</dbReference>
<dbReference type="InterPro" id="IPR001902">
    <property type="entry name" value="SLC26A/SulP_fam"/>
</dbReference>
<feature type="transmembrane region" description="Helical" evidence="5">
    <location>
        <begin position="118"/>
        <end position="136"/>
    </location>
</feature>
<evidence type="ECO:0000256" key="1">
    <source>
        <dbReference type="ARBA" id="ARBA00004141"/>
    </source>
</evidence>
<proteinExistence type="predicted"/>
<feature type="transmembrane region" description="Helical" evidence="5">
    <location>
        <begin position="302"/>
        <end position="325"/>
    </location>
</feature>
<evidence type="ECO:0000256" key="5">
    <source>
        <dbReference type="SAM" id="Phobius"/>
    </source>
</evidence>
<feature type="domain" description="STAS" evidence="6">
    <location>
        <begin position="432"/>
        <end position="524"/>
    </location>
</feature>
<reference evidence="7 8" key="1">
    <citation type="submission" date="2017-08" db="EMBL/GenBank/DDBJ databases">
        <title>Infants hospitalized years apart are colonized by the same room-sourced microbial strains.</title>
        <authorList>
            <person name="Brooks B."/>
            <person name="Olm M.R."/>
            <person name="Firek B.A."/>
            <person name="Baker R."/>
            <person name="Thomas B.C."/>
            <person name="Morowitz M.J."/>
            <person name="Banfield J.F."/>
        </authorList>
    </citation>
    <scope>NUCLEOTIDE SEQUENCE [LARGE SCALE GENOMIC DNA]</scope>
    <source>
        <strain evidence="7">S2_006_000_R2_64</strain>
    </source>
</reference>